<reference evidence="1" key="1">
    <citation type="journal article" date="2015" name="Nature">
        <title>Complex archaea that bridge the gap between prokaryotes and eukaryotes.</title>
        <authorList>
            <person name="Spang A."/>
            <person name="Saw J.H."/>
            <person name="Jorgensen S.L."/>
            <person name="Zaremba-Niedzwiedzka K."/>
            <person name="Martijn J."/>
            <person name="Lind A.E."/>
            <person name="van Eijk R."/>
            <person name="Schleper C."/>
            <person name="Guy L."/>
            <person name="Ettema T.J."/>
        </authorList>
    </citation>
    <scope>NUCLEOTIDE SEQUENCE</scope>
</reference>
<dbReference type="EMBL" id="LAZR01012155">
    <property type="protein sequence ID" value="KKM30275.1"/>
    <property type="molecule type" value="Genomic_DNA"/>
</dbReference>
<organism evidence="1">
    <name type="scientific">marine sediment metagenome</name>
    <dbReference type="NCBI Taxonomy" id="412755"/>
    <lineage>
        <taxon>unclassified sequences</taxon>
        <taxon>metagenomes</taxon>
        <taxon>ecological metagenomes</taxon>
    </lineage>
</organism>
<evidence type="ECO:0000313" key="1">
    <source>
        <dbReference type="EMBL" id="KKM30275.1"/>
    </source>
</evidence>
<protein>
    <submittedName>
        <fullName evidence="1">Uncharacterized protein</fullName>
    </submittedName>
</protein>
<name>A0A0F9IKZ8_9ZZZZ</name>
<comment type="caution">
    <text evidence="1">The sequence shown here is derived from an EMBL/GenBank/DDBJ whole genome shotgun (WGS) entry which is preliminary data.</text>
</comment>
<accession>A0A0F9IKZ8</accession>
<sequence>MRITYQRALEAQLVLMELNNLNLPVKSAVGLARFSNFIDSELKIYDHERRKLIANYNIVVRHGDTETLFNLSCPTVNEEDKEPNLREFTARFQELLGTELPDWDAEKIMLPEDLTFSPKRLKAVADFIEVM</sequence>
<dbReference type="AlphaFoldDB" id="A0A0F9IKZ8"/>
<proteinExistence type="predicted"/>
<gene>
    <name evidence="1" type="ORF">LCGC14_1566180</name>
</gene>